<proteinExistence type="predicted"/>
<dbReference type="PANTHER" id="PTHR37422">
    <property type="entry name" value="TEICHURONIC ACID BIOSYNTHESIS PROTEIN TUAE"/>
    <property type="match status" value="1"/>
</dbReference>
<feature type="transmembrane region" description="Helical" evidence="5">
    <location>
        <begin position="257"/>
        <end position="274"/>
    </location>
</feature>
<feature type="transmembrane region" description="Helical" evidence="5">
    <location>
        <begin position="35"/>
        <end position="52"/>
    </location>
</feature>
<feature type="transmembrane region" description="Helical" evidence="5">
    <location>
        <begin position="109"/>
        <end position="124"/>
    </location>
</feature>
<dbReference type="RefSeq" id="WP_072983665.1">
    <property type="nucleotide sequence ID" value="NZ_FQXT01000004.1"/>
</dbReference>
<accession>A0ABY0D432</accession>
<feature type="transmembrane region" description="Helical" evidence="5">
    <location>
        <begin position="136"/>
        <end position="155"/>
    </location>
</feature>
<keyword evidence="2 5" id="KW-0812">Transmembrane</keyword>
<dbReference type="Proteomes" id="UP000290037">
    <property type="component" value="Unassembled WGS sequence"/>
</dbReference>
<sequence length="456" mass="51328">MLKLFKNYNKRYLQLIGLHVAIGFAIYLFRFLGLFYFLGSMVFFILWIFQSGNKQNQALLAAAYMTAGEVFFRMTGGSLIPWEAGKYSVICFILIGLFFSGTSRKSAPYWLYLLLLIPGVLYAAETLNFDTNVRKAVIFNLSGPFCLGISALYCYDRKISKQQFHHLIWALLMPVIALGVYLLFYTPDTREVLNGTNSNFALSGGYGPNQVATALGIGMFALVVQLFVNSKNKLIFFINLGLLMFLTYRGIITFSRGGIFTAALISLAFIVMYFQGVSSKKRNAISFYLVILGSAIAITWLISSVRTMGLIDLRYANKDAAGRIKEDLTTGRQELVTSELTFFMNNPVMGIGVGKTKEYREEKLDILAASHNEISRLLSEHGVFGLIALLILLAAPLFYRIGNRKNYLFYSFYGFWFLTINHSSMRVAAPAFLYALALLNVMHEPKNTVPRQQISQ</sequence>
<evidence type="ECO:0000259" key="6">
    <source>
        <dbReference type="Pfam" id="PF04932"/>
    </source>
</evidence>
<comment type="caution">
    <text evidence="7">The sequence shown here is derived from an EMBL/GenBank/DDBJ whole genome shotgun (WGS) entry which is preliminary data.</text>
</comment>
<gene>
    <name evidence="7" type="ORF">DSM01_1874</name>
</gene>
<dbReference type="Pfam" id="PF04932">
    <property type="entry name" value="Wzy_C"/>
    <property type="match status" value="1"/>
</dbReference>
<feature type="transmembrane region" description="Helical" evidence="5">
    <location>
        <begin position="86"/>
        <end position="102"/>
    </location>
</feature>
<feature type="transmembrane region" description="Helical" evidence="5">
    <location>
        <begin position="286"/>
        <end position="305"/>
    </location>
</feature>
<keyword evidence="3 5" id="KW-1133">Transmembrane helix</keyword>
<feature type="transmembrane region" description="Helical" evidence="5">
    <location>
        <begin position="206"/>
        <end position="227"/>
    </location>
</feature>
<organism evidence="7 8">
    <name type="scientific">Leeuwenhoekiella palythoae</name>
    <dbReference type="NCBI Taxonomy" id="573501"/>
    <lineage>
        <taxon>Bacteria</taxon>
        <taxon>Pseudomonadati</taxon>
        <taxon>Bacteroidota</taxon>
        <taxon>Flavobacteriia</taxon>
        <taxon>Flavobacteriales</taxon>
        <taxon>Flavobacteriaceae</taxon>
        <taxon>Leeuwenhoekiella</taxon>
    </lineage>
</organism>
<protein>
    <submittedName>
        <fullName evidence="7">O-antigen ligase-like membrane protein</fullName>
    </submittedName>
</protein>
<comment type="subcellular location">
    <subcellularLocation>
        <location evidence="1">Membrane</location>
        <topology evidence="1">Multi-pass membrane protein</topology>
    </subcellularLocation>
</comment>
<dbReference type="EMBL" id="QOVN01000003">
    <property type="protein sequence ID" value="RXG29772.1"/>
    <property type="molecule type" value="Genomic_DNA"/>
</dbReference>
<name>A0ABY0D432_9FLAO</name>
<feature type="domain" description="O-antigen ligase-related" evidence="6">
    <location>
        <begin position="244"/>
        <end position="390"/>
    </location>
</feature>
<evidence type="ECO:0000256" key="2">
    <source>
        <dbReference type="ARBA" id="ARBA00022692"/>
    </source>
</evidence>
<evidence type="ECO:0000313" key="7">
    <source>
        <dbReference type="EMBL" id="RXG29772.1"/>
    </source>
</evidence>
<evidence type="ECO:0000256" key="3">
    <source>
        <dbReference type="ARBA" id="ARBA00022989"/>
    </source>
</evidence>
<feature type="transmembrane region" description="Helical" evidence="5">
    <location>
        <begin position="234"/>
        <end position="251"/>
    </location>
</feature>
<feature type="transmembrane region" description="Helical" evidence="5">
    <location>
        <begin position="413"/>
        <end position="437"/>
    </location>
</feature>
<dbReference type="PANTHER" id="PTHR37422:SF13">
    <property type="entry name" value="LIPOPOLYSACCHARIDE BIOSYNTHESIS PROTEIN PA4999-RELATED"/>
    <property type="match status" value="1"/>
</dbReference>
<keyword evidence="4 5" id="KW-0472">Membrane</keyword>
<dbReference type="InterPro" id="IPR051533">
    <property type="entry name" value="WaaL-like"/>
</dbReference>
<keyword evidence="8" id="KW-1185">Reference proteome</keyword>
<evidence type="ECO:0000313" key="8">
    <source>
        <dbReference type="Proteomes" id="UP000290037"/>
    </source>
</evidence>
<reference evidence="7 8" key="1">
    <citation type="submission" date="2018-07" db="EMBL/GenBank/DDBJ databases">
        <title>Leeuwenhoekiella genomics.</title>
        <authorList>
            <person name="Tahon G."/>
            <person name="Willems A."/>
        </authorList>
    </citation>
    <scope>NUCLEOTIDE SEQUENCE [LARGE SCALE GENOMIC DNA]</scope>
    <source>
        <strain evidence="7 8">LMG 24856</strain>
    </source>
</reference>
<evidence type="ECO:0000256" key="5">
    <source>
        <dbReference type="SAM" id="Phobius"/>
    </source>
</evidence>
<feature type="transmembrane region" description="Helical" evidence="5">
    <location>
        <begin position="167"/>
        <end position="186"/>
    </location>
</feature>
<feature type="transmembrane region" description="Helical" evidence="5">
    <location>
        <begin position="382"/>
        <end position="401"/>
    </location>
</feature>
<dbReference type="InterPro" id="IPR007016">
    <property type="entry name" value="O-antigen_ligase-rel_domated"/>
</dbReference>
<evidence type="ECO:0000256" key="4">
    <source>
        <dbReference type="ARBA" id="ARBA00023136"/>
    </source>
</evidence>
<evidence type="ECO:0000256" key="1">
    <source>
        <dbReference type="ARBA" id="ARBA00004141"/>
    </source>
</evidence>